<dbReference type="Proteomes" id="UP001329915">
    <property type="component" value="Chromosome"/>
</dbReference>
<dbReference type="InterPro" id="IPR009577">
    <property type="entry name" value="Sm_multidrug_ex"/>
</dbReference>
<keyword evidence="1" id="KW-0472">Membrane</keyword>
<feature type="transmembrane region" description="Helical" evidence="1">
    <location>
        <begin position="159"/>
        <end position="178"/>
    </location>
</feature>
<dbReference type="PANTHER" id="PTHR36007:SF2">
    <property type="entry name" value="TRANSPORT PROTEIN-RELATED"/>
    <property type="match status" value="1"/>
</dbReference>
<evidence type="ECO:0000313" key="2">
    <source>
        <dbReference type="EMBL" id="WRO21986.1"/>
    </source>
</evidence>
<feature type="transmembrane region" description="Helical" evidence="1">
    <location>
        <begin position="46"/>
        <end position="65"/>
    </location>
</feature>
<organism evidence="2 3">
    <name type="scientific">Metallumcola ferriviriculae</name>
    <dbReference type="NCBI Taxonomy" id="3039180"/>
    <lineage>
        <taxon>Bacteria</taxon>
        <taxon>Bacillati</taxon>
        <taxon>Bacillota</taxon>
        <taxon>Clostridia</taxon>
        <taxon>Neomoorellales</taxon>
        <taxon>Desulfitibacteraceae</taxon>
        <taxon>Metallumcola</taxon>
    </lineage>
</organism>
<dbReference type="RefSeq" id="WP_366924806.1">
    <property type="nucleotide sequence ID" value="NZ_CP121694.1"/>
</dbReference>
<proteinExistence type="predicted"/>
<feature type="transmembrane region" description="Helical" evidence="1">
    <location>
        <begin position="134"/>
        <end position="153"/>
    </location>
</feature>
<gene>
    <name evidence="2" type="ORF">MFMK1_001807</name>
</gene>
<name>A0AAU0ULJ7_9FIRM</name>
<reference evidence="2 3" key="1">
    <citation type="submission" date="2023-04" db="EMBL/GenBank/DDBJ databases">
        <authorList>
            <person name="Hsu D."/>
        </authorList>
    </citation>
    <scope>NUCLEOTIDE SEQUENCE [LARGE SCALE GENOMIC DNA]</scope>
    <source>
        <strain evidence="2 3">MK1</strain>
    </source>
</reference>
<protein>
    <submittedName>
        <fullName evidence="2">Small multi-drug export protein</fullName>
    </submittedName>
</protein>
<keyword evidence="1" id="KW-0812">Transmembrane</keyword>
<keyword evidence="3" id="KW-1185">Reference proteome</keyword>
<dbReference type="EMBL" id="CP121694">
    <property type="protein sequence ID" value="WRO21986.1"/>
    <property type="molecule type" value="Genomic_DNA"/>
</dbReference>
<evidence type="ECO:0000256" key="1">
    <source>
        <dbReference type="SAM" id="Phobius"/>
    </source>
</evidence>
<accession>A0AAU0ULJ7</accession>
<dbReference type="AlphaFoldDB" id="A0AAU0ULJ7"/>
<dbReference type="Pfam" id="PF06695">
    <property type="entry name" value="Sm_multidrug_ex"/>
    <property type="match status" value="1"/>
</dbReference>
<dbReference type="PANTHER" id="PTHR36007">
    <property type="entry name" value="TRANSPORT PROTEIN-RELATED"/>
    <property type="match status" value="1"/>
</dbReference>
<keyword evidence="1" id="KW-1133">Transmembrane helix</keyword>
<feature type="transmembrane region" description="Helical" evidence="1">
    <location>
        <begin position="101"/>
        <end position="127"/>
    </location>
</feature>
<evidence type="ECO:0000313" key="3">
    <source>
        <dbReference type="Proteomes" id="UP001329915"/>
    </source>
</evidence>
<dbReference type="KEGG" id="dbc:MFMK1_001807"/>
<sequence>MSELIIEGVRGIPLEWQVFLLSMLPVTELRAAIPIGLARGLNISQALFFGIMGNLIPVVPLLLLLDPVSTFLSRFPFFQRIFNWIFERTRTKSDKVEKLGAWGLLLFVGIPAPGTGVWTGSLIAFLLGIKFWRALWPICIGTVLAGILVSMATLGVLKLFTGELGLLLLLVIIVLVFWKYRRS</sequence>